<dbReference type="InterPro" id="IPR029044">
    <property type="entry name" value="Nucleotide-diphossugar_trans"/>
</dbReference>
<evidence type="ECO:0008006" key="2">
    <source>
        <dbReference type="Google" id="ProtNLM"/>
    </source>
</evidence>
<sequence>MNIVAIIAARYTSTRLKEKNLKMFCGRPLVEWLIRQVVYAKQITHSILVTDSYRMAKIAERYDVEVMIQPLDYPGFGTANGGATAFNFAHDKLGDRIKDIDAFIVGVWNLLCKVDDWDGMIDMFIERKPSVVNFALPIPCVGYAIDLGEGHYFTPPIIKSHRLMGWADGAIRSTTWENEFQLLSGTEREKHELFYRLERWQQHGGIDYQSDFDVAEFLFRKHILKDSETPYEDYYKGKVDLWGSDNFRDPPANGTDYDVAYPDQVRGVGPPPYEFDAEVLP</sequence>
<dbReference type="Pfam" id="PF02348">
    <property type="entry name" value="CTP_transf_3"/>
    <property type="match status" value="1"/>
</dbReference>
<organism evidence="1">
    <name type="scientific">marine sediment metagenome</name>
    <dbReference type="NCBI Taxonomy" id="412755"/>
    <lineage>
        <taxon>unclassified sequences</taxon>
        <taxon>metagenomes</taxon>
        <taxon>ecological metagenomes</taxon>
    </lineage>
</organism>
<dbReference type="Gene3D" id="3.90.550.10">
    <property type="entry name" value="Spore Coat Polysaccharide Biosynthesis Protein SpsA, Chain A"/>
    <property type="match status" value="1"/>
</dbReference>
<gene>
    <name evidence="1" type="ORF">LCGC14_1956580</name>
</gene>
<dbReference type="PANTHER" id="PTHR21485:SF3">
    <property type="entry name" value="N-ACYLNEURAMINATE CYTIDYLYLTRANSFERASE"/>
    <property type="match status" value="1"/>
</dbReference>
<evidence type="ECO:0000313" key="1">
    <source>
        <dbReference type="EMBL" id="KKL85252.1"/>
    </source>
</evidence>
<dbReference type="SUPFAM" id="SSF53448">
    <property type="entry name" value="Nucleotide-diphospho-sugar transferases"/>
    <property type="match status" value="1"/>
</dbReference>
<dbReference type="AlphaFoldDB" id="A0A0F9ID18"/>
<dbReference type="PANTHER" id="PTHR21485">
    <property type="entry name" value="HAD SUPERFAMILY MEMBERS CMAS AND KDSC"/>
    <property type="match status" value="1"/>
</dbReference>
<dbReference type="EMBL" id="LAZR01021459">
    <property type="protein sequence ID" value="KKL85252.1"/>
    <property type="molecule type" value="Genomic_DNA"/>
</dbReference>
<dbReference type="GO" id="GO:0008781">
    <property type="term" value="F:N-acylneuraminate cytidylyltransferase activity"/>
    <property type="evidence" value="ECO:0007669"/>
    <property type="project" value="TreeGrafter"/>
</dbReference>
<dbReference type="InterPro" id="IPR050793">
    <property type="entry name" value="CMP-NeuNAc_synthase"/>
</dbReference>
<dbReference type="InterPro" id="IPR003329">
    <property type="entry name" value="Cytidylyl_trans"/>
</dbReference>
<reference evidence="1" key="1">
    <citation type="journal article" date="2015" name="Nature">
        <title>Complex archaea that bridge the gap between prokaryotes and eukaryotes.</title>
        <authorList>
            <person name="Spang A."/>
            <person name="Saw J.H."/>
            <person name="Jorgensen S.L."/>
            <person name="Zaremba-Niedzwiedzka K."/>
            <person name="Martijn J."/>
            <person name="Lind A.E."/>
            <person name="van Eijk R."/>
            <person name="Schleper C."/>
            <person name="Guy L."/>
            <person name="Ettema T.J."/>
        </authorList>
    </citation>
    <scope>NUCLEOTIDE SEQUENCE</scope>
</reference>
<comment type="caution">
    <text evidence="1">The sequence shown here is derived from an EMBL/GenBank/DDBJ whole genome shotgun (WGS) entry which is preliminary data.</text>
</comment>
<proteinExistence type="predicted"/>
<name>A0A0F9ID18_9ZZZZ</name>
<protein>
    <recommendedName>
        <fullName evidence="2">MobA-like NTP transferase domain-containing protein</fullName>
    </recommendedName>
</protein>
<accession>A0A0F9ID18</accession>